<dbReference type="InterPro" id="IPR046886">
    <property type="entry name" value="RsmE_MTase_dom"/>
</dbReference>
<dbReference type="InterPro" id="IPR029026">
    <property type="entry name" value="tRNA_m1G_MTases_N"/>
</dbReference>
<comment type="similarity">
    <text evidence="2 12">Belongs to the RNA methyltransferase RsmE family.</text>
</comment>
<dbReference type="SUPFAM" id="SSF75217">
    <property type="entry name" value="alpha/beta knot"/>
    <property type="match status" value="1"/>
</dbReference>
<keyword evidence="15" id="KW-1185">Reference proteome</keyword>
<evidence type="ECO:0000313" key="15">
    <source>
        <dbReference type="Proteomes" id="UP000216451"/>
    </source>
</evidence>
<dbReference type="Proteomes" id="UP000216451">
    <property type="component" value="Unassembled WGS sequence"/>
</dbReference>
<gene>
    <name evidence="14" type="ORF">BAQU_1002</name>
</gene>
<dbReference type="PANTHER" id="PTHR30027">
    <property type="entry name" value="RIBOSOMAL RNA SMALL SUBUNIT METHYLTRANSFERASE E"/>
    <property type="match status" value="1"/>
</dbReference>
<dbReference type="SUPFAM" id="SSF88697">
    <property type="entry name" value="PUA domain-like"/>
    <property type="match status" value="1"/>
</dbReference>
<evidence type="ECO:0000256" key="12">
    <source>
        <dbReference type="PIRNR" id="PIRNR015601"/>
    </source>
</evidence>
<evidence type="ECO:0000256" key="10">
    <source>
        <dbReference type="ARBA" id="ARBA00025699"/>
    </source>
</evidence>
<keyword evidence="8 12" id="KW-0808">Transferase</keyword>
<evidence type="ECO:0000256" key="7">
    <source>
        <dbReference type="ARBA" id="ARBA00022603"/>
    </source>
</evidence>
<evidence type="ECO:0000313" key="14">
    <source>
        <dbReference type="EMBL" id="OZG66930.1"/>
    </source>
</evidence>
<comment type="caution">
    <text evidence="14">The sequence shown here is derived from an EMBL/GenBank/DDBJ whole genome shotgun (WGS) entry which is preliminary data.</text>
</comment>
<evidence type="ECO:0000256" key="1">
    <source>
        <dbReference type="ARBA" id="ARBA00004496"/>
    </source>
</evidence>
<keyword evidence="6 12" id="KW-0698">rRNA processing</keyword>
<evidence type="ECO:0000256" key="9">
    <source>
        <dbReference type="ARBA" id="ARBA00022691"/>
    </source>
</evidence>
<evidence type="ECO:0000256" key="6">
    <source>
        <dbReference type="ARBA" id="ARBA00022552"/>
    </source>
</evidence>
<comment type="function">
    <text evidence="10 12">Specifically methylates the N3 position of the uracil ring of uridine 1498 (m3U1498) in 16S rRNA. Acts on the fully assembled 30S ribosomal subunit.</text>
</comment>
<dbReference type="Pfam" id="PF04452">
    <property type="entry name" value="Methyltrans_RNA"/>
    <property type="match status" value="1"/>
</dbReference>
<accession>A0A261G686</accession>
<keyword evidence="5 12" id="KW-0963">Cytoplasm</keyword>
<organism evidence="14 15">
    <name type="scientific">Bifidobacterium aquikefiri</name>
    <dbReference type="NCBI Taxonomy" id="1653207"/>
    <lineage>
        <taxon>Bacteria</taxon>
        <taxon>Bacillati</taxon>
        <taxon>Actinomycetota</taxon>
        <taxon>Actinomycetes</taxon>
        <taxon>Bifidobacteriales</taxon>
        <taxon>Bifidobacteriaceae</taxon>
        <taxon>Bifidobacterium</taxon>
    </lineage>
</organism>
<comment type="subcellular location">
    <subcellularLocation>
        <location evidence="1 12">Cytoplasm</location>
    </subcellularLocation>
</comment>
<dbReference type="NCBIfam" id="TIGR00046">
    <property type="entry name" value="RsmE family RNA methyltransferase"/>
    <property type="match status" value="1"/>
</dbReference>
<evidence type="ECO:0000256" key="5">
    <source>
        <dbReference type="ARBA" id="ARBA00022490"/>
    </source>
</evidence>
<evidence type="ECO:0000256" key="3">
    <source>
        <dbReference type="ARBA" id="ARBA00012328"/>
    </source>
</evidence>
<dbReference type="Gene3D" id="2.40.240.20">
    <property type="entry name" value="Hypothetical PUA domain-like, domain 1"/>
    <property type="match status" value="1"/>
</dbReference>
<dbReference type="EC" id="2.1.1.193" evidence="3 12"/>
<dbReference type="InterPro" id="IPR029028">
    <property type="entry name" value="Alpha/beta_knot_MTases"/>
</dbReference>
<dbReference type="Gene3D" id="3.40.1280.10">
    <property type="match status" value="1"/>
</dbReference>
<keyword evidence="9 12" id="KW-0949">S-adenosyl-L-methionine</keyword>
<keyword evidence="7 12" id="KW-0489">Methyltransferase</keyword>
<name>A0A261G686_9BIFI</name>
<dbReference type="PANTHER" id="PTHR30027:SF3">
    <property type="entry name" value="16S RRNA (URACIL(1498)-N(3))-METHYLTRANSFERASE"/>
    <property type="match status" value="1"/>
</dbReference>
<protein>
    <recommendedName>
        <fullName evidence="4 12">Ribosomal RNA small subunit methyltransferase E</fullName>
        <ecNumber evidence="3 12">2.1.1.193</ecNumber>
    </recommendedName>
</protein>
<dbReference type="NCBIfam" id="NF008693">
    <property type="entry name" value="PRK11713.2-3"/>
    <property type="match status" value="1"/>
</dbReference>
<proteinExistence type="inferred from homology"/>
<dbReference type="GO" id="GO:0005737">
    <property type="term" value="C:cytoplasm"/>
    <property type="evidence" value="ECO:0007669"/>
    <property type="project" value="UniProtKB-SubCell"/>
</dbReference>
<dbReference type="InterPro" id="IPR015947">
    <property type="entry name" value="PUA-like_sf"/>
</dbReference>
<evidence type="ECO:0000256" key="8">
    <source>
        <dbReference type="ARBA" id="ARBA00022679"/>
    </source>
</evidence>
<evidence type="ECO:0000256" key="2">
    <source>
        <dbReference type="ARBA" id="ARBA00005528"/>
    </source>
</evidence>
<dbReference type="PIRSF" id="PIRSF015601">
    <property type="entry name" value="MTase_slr0722"/>
    <property type="match status" value="1"/>
</dbReference>
<evidence type="ECO:0000256" key="4">
    <source>
        <dbReference type="ARBA" id="ARBA00013673"/>
    </source>
</evidence>
<evidence type="ECO:0000256" key="11">
    <source>
        <dbReference type="ARBA" id="ARBA00047944"/>
    </source>
</evidence>
<sequence>MQTVRMVCRTPRGSLVRMTDPLFLFDPNSDDTPLNCDEAHTGWKLTLPQGMRRHALQSMRLKTGDTLQLSDGQGLRIYAAIDDASAGLVEILSVGKEPQPVTRLALIQALAKTGHDEQAIDMATQLGVDTVIPWQAHRSIAKWKPGRTDRKWHNVLAGALEQSRRAWLPQLGEVADDDDVIAICRRASVHGDIVIVLHQDATTTWSRIRESIARLGDASLEDGKARSVYVIVGPEGGIGEDEVKSFVAAGAVSCVLGHNILRASLAGPATIALLSEMLGRFA</sequence>
<feature type="domain" description="Ribosomal RNA small subunit methyltransferase E methyltransferase" evidence="13">
    <location>
        <begin position="99"/>
        <end position="274"/>
    </location>
</feature>
<dbReference type="EMBL" id="MWXA01000005">
    <property type="protein sequence ID" value="OZG66930.1"/>
    <property type="molecule type" value="Genomic_DNA"/>
</dbReference>
<dbReference type="CDD" id="cd18084">
    <property type="entry name" value="RsmE-like"/>
    <property type="match status" value="1"/>
</dbReference>
<dbReference type="GO" id="GO:0070475">
    <property type="term" value="P:rRNA base methylation"/>
    <property type="evidence" value="ECO:0007669"/>
    <property type="project" value="TreeGrafter"/>
</dbReference>
<dbReference type="InterPro" id="IPR006700">
    <property type="entry name" value="RsmE"/>
</dbReference>
<dbReference type="GO" id="GO:0070042">
    <property type="term" value="F:rRNA (uridine-N3-)-methyltransferase activity"/>
    <property type="evidence" value="ECO:0007669"/>
    <property type="project" value="TreeGrafter"/>
</dbReference>
<evidence type="ECO:0000259" key="13">
    <source>
        <dbReference type="Pfam" id="PF04452"/>
    </source>
</evidence>
<reference evidence="14 15" key="1">
    <citation type="journal article" date="2017" name="BMC Genomics">
        <title>Comparative genomic and phylogenomic analyses of the Bifidobacteriaceae family.</title>
        <authorList>
            <person name="Lugli G.A."/>
            <person name="Milani C."/>
            <person name="Turroni F."/>
            <person name="Duranti S."/>
            <person name="Mancabelli L."/>
            <person name="Mangifesta M."/>
            <person name="Ferrario C."/>
            <person name="Modesto M."/>
            <person name="Mattarelli P."/>
            <person name="Jiri K."/>
            <person name="van Sinderen D."/>
            <person name="Ventura M."/>
        </authorList>
    </citation>
    <scope>NUCLEOTIDE SEQUENCE [LARGE SCALE GENOMIC DNA]</scope>
    <source>
        <strain evidence="14 15">LMG 28769</strain>
    </source>
</reference>
<comment type="catalytic activity">
    <reaction evidence="11 12">
        <text>uridine(1498) in 16S rRNA + S-adenosyl-L-methionine = N(3)-methyluridine(1498) in 16S rRNA + S-adenosyl-L-homocysteine + H(+)</text>
        <dbReference type="Rhea" id="RHEA:42920"/>
        <dbReference type="Rhea" id="RHEA-COMP:10283"/>
        <dbReference type="Rhea" id="RHEA-COMP:10284"/>
        <dbReference type="ChEBI" id="CHEBI:15378"/>
        <dbReference type="ChEBI" id="CHEBI:57856"/>
        <dbReference type="ChEBI" id="CHEBI:59789"/>
        <dbReference type="ChEBI" id="CHEBI:65315"/>
        <dbReference type="ChEBI" id="CHEBI:74502"/>
        <dbReference type="EC" id="2.1.1.193"/>
    </reaction>
</comment>
<dbReference type="AlphaFoldDB" id="A0A261G686"/>